<dbReference type="Proteomes" id="UP000717534">
    <property type="component" value="Unassembled WGS sequence"/>
</dbReference>
<keyword evidence="6" id="KW-1185">Reference proteome</keyword>
<reference evidence="5 6" key="1">
    <citation type="submission" date="2021-02" db="EMBL/GenBank/DDBJ databases">
        <title>Activity-based single-cell genomes from oceanic crustal fluid captures similar information to metagenomic and metatranscriptomic surveys with orders of magnitude less sampling.</title>
        <authorList>
            <person name="D'Angelo T.S."/>
            <person name="Orcutt B.N."/>
        </authorList>
    </citation>
    <scope>NUCLEOTIDE SEQUENCE [LARGE SCALE GENOMIC DNA]</scope>
    <source>
        <strain evidence="5">AH-315-G02</strain>
    </source>
</reference>
<evidence type="ECO:0000256" key="3">
    <source>
        <dbReference type="ARBA" id="ARBA00022750"/>
    </source>
</evidence>
<keyword evidence="2" id="KW-0645">Protease</keyword>
<dbReference type="EMBL" id="JAFITO010000003">
    <property type="protein sequence ID" value="MBN4068039.1"/>
    <property type="molecule type" value="Genomic_DNA"/>
</dbReference>
<dbReference type="PRINTS" id="PR00446">
    <property type="entry name" value="HYDRGNUPTAKE"/>
</dbReference>
<accession>A0ABS3ASE8</accession>
<comment type="caution">
    <text evidence="5">The sequence shown here is derived from an EMBL/GenBank/DDBJ whole genome shotgun (WGS) entry which is preliminary data.</text>
</comment>
<dbReference type="CDD" id="cd06062">
    <property type="entry name" value="H2MP_MemB-H2up"/>
    <property type="match status" value="1"/>
</dbReference>
<dbReference type="Gene3D" id="3.40.50.1450">
    <property type="entry name" value="HybD-like"/>
    <property type="match status" value="1"/>
</dbReference>
<dbReference type="NCBIfam" id="TIGR00072">
    <property type="entry name" value="hydrog_prot"/>
    <property type="match status" value="1"/>
</dbReference>
<evidence type="ECO:0000256" key="2">
    <source>
        <dbReference type="ARBA" id="ARBA00022670"/>
    </source>
</evidence>
<evidence type="ECO:0000256" key="1">
    <source>
        <dbReference type="ARBA" id="ARBA00006814"/>
    </source>
</evidence>
<gene>
    <name evidence="5" type="ORF">JYU06_00740</name>
</gene>
<name>A0ABS3ASE8_9BACT</name>
<dbReference type="Pfam" id="PF01750">
    <property type="entry name" value="HycI"/>
    <property type="match status" value="1"/>
</dbReference>
<dbReference type="PANTHER" id="PTHR30302">
    <property type="entry name" value="HYDROGENASE 1 MATURATION PROTEASE"/>
    <property type="match status" value="1"/>
</dbReference>
<dbReference type="InterPro" id="IPR023430">
    <property type="entry name" value="Pept_HybD-like_dom_sf"/>
</dbReference>
<evidence type="ECO:0000256" key="4">
    <source>
        <dbReference type="ARBA" id="ARBA00022801"/>
    </source>
</evidence>
<dbReference type="PANTHER" id="PTHR30302:SF1">
    <property type="entry name" value="HYDROGENASE 2 MATURATION PROTEASE"/>
    <property type="match status" value="1"/>
</dbReference>
<sequence>MKEKKIGILGIGNLLMRDDGFGVQCIEQLIQNYEFPENLTALDGGTAGIMLAPFIEGVDSLYILDSVDIEDEPGSIHCFSDSDVQSGDIQTRMSPHQVGLLEILELCKLRGKAPELVEMITVVPEDLTLGLGLSPRIEPKVTEVLDILIDRLVSDGIVLQKKGNITECTNSLLLKA</sequence>
<keyword evidence="3" id="KW-0064">Aspartyl protease</keyword>
<evidence type="ECO:0000313" key="5">
    <source>
        <dbReference type="EMBL" id="MBN4068039.1"/>
    </source>
</evidence>
<comment type="similarity">
    <text evidence="1">Belongs to the peptidase A31 family.</text>
</comment>
<dbReference type="SUPFAM" id="SSF53163">
    <property type="entry name" value="HybD-like"/>
    <property type="match status" value="1"/>
</dbReference>
<dbReference type="InterPro" id="IPR000671">
    <property type="entry name" value="Peptidase_A31"/>
</dbReference>
<keyword evidence="4" id="KW-0378">Hydrolase</keyword>
<proteinExistence type="inferred from homology"/>
<protein>
    <submittedName>
        <fullName evidence="5">HyaD/HybD family hydrogenase maturation endopeptidase</fullName>
    </submittedName>
</protein>
<organism evidence="5 6">
    <name type="scientific">Desulfotalea psychrophila</name>
    <dbReference type="NCBI Taxonomy" id="84980"/>
    <lineage>
        <taxon>Bacteria</taxon>
        <taxon>Pseudomonadati</taxon>
        <taxon>Thermodesulfobacteriota</taxon>
        <taxon>Desulfobulbia</taxon>
        <taxon>Desulfobulbales</taxon>
        <taxon>Desulfocapsaceae</taxon>
        <taxon>Desulfotalea</taxon>
    </lineage>
</organism>
<evidence type="ECO:0000313" key="6">
    <source>
        <dbReference type="Proteomes" id="UP000717534"/>
    </source>
</evidence>